<dbReference type="EMBL" id="BPLR01002526">
    <property type="protein sequence ID" value="GIX74771.1"/>
    <property type="molecule type" value="Genomic_DNA"/>
</dbReference>
<accession>A0AAV4MTQ1</accession>
<organism evidence="1 2">
    <name type="scientific">Caerostris extrusa</name>
    <name type="common">Bark spider</name>
    <name type="synonym">Caerostris bankana</name>
    <dbReference type="NCBI Taxonomy" id="172846"/>
    <lineage>
        <taxon>Eukaryota</taxon>
        <taxon>Metazoa</taxon>
        <taxon>Ecdysozoa</taxon>
        <taxon>Arthropoda</taxon>
        <taxon>Chelicerata</taxon>
        <taxon>Arachnida</taxon>
        <taxon>Araneae</taxon>
        <taxon>Araneomorphae</taxon>
        <taxon>Entelegynae</taxon>
        <taxon>Araneoidea</taxon>
        <taxon>Araneidae</taxon>
        <taxon>Caerostris</taxon>
    </lineage>
</organism>
<evidence type="ECO:0000313" key="2">
    <source>
        <dbReference type="Proteomes" id="UP001054945"/>
    </source>
</evidence>
<comment type="caution">
    <text evidence="1">The sequence shown here is derived from an EMBL/GenBank/DDBJ whole genome shotgun (WGS) entry which is preliminary data.</text>
</comment>
<feature type="non-terminal residue" evidence="1">
    <location>
        <position position="1"/>
    </location>
</feature>
<protein>
    <submittedName>
        <fullName evidence="1">Uncharacterized protein</fullName>
    </submittedName>
</protein>
<dbReference type="AlphaFoldDB" id="A0AAV4MTQ1"/>
<reference evidence="1 2" key="1">
    <citation type="submission" date="2021-06" db="EMBL/GenBank/DDBJ databases">
        <title>Caerostris extrusa draft genome.</title>
        <authorList>
            <person name="Kono N."/>
            <person name="Arakawa K."/>
        </authorList>
    </citation>
    <scope>NUCLEOTIDE SEQUENCE [LARGE SCALE GENOMIC DNA]</scope>
</reference>
<keyword evidence="2" id="KW-1185">Reference proteome</keyword>
<proteinExistence type="predicted"/>
<name>A0AAV4MTQ1_CAEEX</name>
<sequence length="60" mass="6775">CGGRFIRLNVLSDLSCVGFYFPAIICKPNRNEACPEFFRMLEIPCSEDVTAAGQTFEHFL</sequence>
<evidence type="ECO:0000313" key="1">
    <source>
        <dbReference type="EMBL" id="GIX74771.1"/>
    </source>
</evidence>
<dbReference type="Proteomes" id="UP001054945">
    <property type="component" value="Unassembled WGS sequence"/>
</dbReference>
<gene>
    <name evidence="1" type="ORF">CEXT_532411</name>
</gene>